<keyword evidence="3" id="KW-1185">Reference proteome</keyword>
<sequence>MADITARLIKPLDGDPIGAKRTFSQADFDRLERQGAVEKWSTKAASKPKNKAAQKPQNKSAD</sequence>
<name>A0ABR8KPR1_9SPHN</name>
<gene>
    <name evidence="2" type="ORF">IB285_10580</name>
</gene>
<proteinExistence type="predicted"/>
<feature type="region of interest" description="Disordered" evidence="1">
    <location>
        <begin position="38"/>
        <end position="62"/>
    </location>
</feature>
<dbReference type="Proteomes" id="UP000635384">
    <property type="component" value="Unassembled WGS sequence"/>
</dbReference>
<protein>
    <submittedName>
        <fullName evidence="2">Uncharacterized protein</fullName>
    </submittedName>
</protein>
<evidence type="ECO:0000313" key="2">
    <source>
        <dbReference type="EMBL" id="MBD2842702.1"/>
    </source>
</evidence>
<dbReference type="EMBL" id="JACXLC010000001">
    <property type="protein sequence ID" value="MBD2842702.1"/>
    <property type="molecule type" value="Genomic_DNA"/>
</dbReference>
<comment type="caution">
    <text evidence="2">The sequence shown here is derived from an EMBL/GenBank/DDBJ whole genome shotgun (WGS) entry which is preliminary data.</text>
</comment>
<organism evidence="2 3">
    <name type="scientific">Erythrobacter rubeus</name>
    <dbReference type="NCBI Taxonomy" id="2760803"/>
    <lineage>
        <taxon>Bacteria</taxon>
        <taxon>Pseudomonadati</taxon>
        <taxon>Pseudomonadota</taxon>
        <taxon>Alphaproteobacteria</taxon>
        <taxon>Sphingomonadales</taxon>
        <taxon>Erythrobacteraceae</taxon>
        <taxon>Erythrobacter/Porphyrobacter group</taxon>
        <taxon>Erythrobacter</taxon>
    </lineage>
</organism>
<accession>A0ABR8KPR1</accession>
<evidence type="ECO:0000256" key="1">
    <source>
        <dbReference type="SAM" id="MobiDB-lite"/>
    </source>
</evidence>
<reference evidence="2 3" key="1">
    <citation type="submission" date="2020-09" db="EMBL/GenBank/DDBJ databases">
        <authorList>
            <person name="Yoon J.-W."/>
        </authorList>
    </citation>
    <scope>NUCLEOTIDE SEQUENCE [LARGE SCALE GENOMIC DNA]</scope>
    <source>
        <strain evidence="2 3">KMU-140</strain>
    </source>
</reference>
<dbReference type="RefSeq" id="WP_190788143.1">
    <property type="nucleotide sequence ID" value="NZ_JACXLC010000001.1"/>
</dbReference>
<evidence type="ECO:0000313" key="3">
    <source>
        <dbReference type="Proteomes" id="UP000635384"/>
    </source>
</evidence>